<dbReference type="HAMAP" id="MF_02220">
    <property type="entry name" value="XylB"/>
    <property type="match status" value="1"/>
</dbReference>
<evidence type="ECO:0000256" key="3">
    <source>
        <dbReference type="ARBA" id="ARBA00022679"/>
    </source>
</evidence>
<dbReference type="Pfam" id="PF00370">
    <property type="entry name" value="FGGY_N"/>
    <property type="match status" value="1"/>
</dbReference>
<dbReference type="Gene3D" id="3.30.420.40">
    <property type="match status" value="2"/>
</dbReference>
<feature type="site" description="Important for activity" evidence="8">
    <location>
        <position position="6"/>
    </location>
</feature>
<reference evidence="13 14" key="1">
    <citation type="journal article" date="2014" name="Antonie Van Leeuwenhoek">
        <title>Hyphomonas beringensis sp. nov. and Hyphomonas chukchiensis sp. nov., isolated from surface seawater of the Bering Sea and Chukchi Sea.</title>
        <authorList>
            <person name="Li C."/>
            <person name="Lai Q."/>
            <person name="Li G."/>
            <person name="Dong C."/>
            <person name="Wang J."/>
            <person name="Liao Y."/>
            <person name="Shao Z."/>
        </authorList>
    </citation>
    <scope>NUCLEOTIDE SEQUENCE [LARGE SCALE GENOMIC DNA]</scope>
    <source>
        <strain evidence="13 14">SCH89</strain>
    </source>
</reference>
<comment type="caution">
    <text evidence="13">The sequence shown here is derived from an EMBL/GenBank/DDBJ whole genome shotgun (WGS) entry which is preliminary data.</text>
</comment>
<accession>A0A059G2H3</accession>
<dbReference type="Proteomes" id="UP000024942">
    <property type="component" value="Unassembled WGS sequence"/>
</dbReference>
<sequence>MYLGIDIGTSSVKALLLDDAGNVVGTSSAEIPISRPRPLWSEQKPSDWWTATNMAVAGLDVNKRHKVRAVGLSGQMHGATLLDKSLTPLRPAILWNDGRSILESAELQSREPDFVTKGGNIVMPGFTAPKLEWVRQHEPDVFAKIHKVLLPKDYVRLRMTGEIASDMSDSAGTLWMDVAKRRWHAPLLAACGLSEDQMPTLYEGPEETGILRQEAAEAWGMDRVPVVAGGGDNAAGAVGVGVVDEGDALLSLGTSGVIFVAGNKFRSNPGSAAHAFCHALPDRWHLMSVMLSAASCLDWACRATGTKNAEILIEKAEQDGTIAGQEVFLPYLSGERTPHNNPYASGVLFGLTHDTGAAQIAQAVLEGVAFGMADGLDALLACGIDIKSISVIGGGSQSVYWGRILAAVLKRPLFYRDGASSGPALGAARLARYSQNPMSYEDAFGAPATTNVIEPHDADMDRLETKRKKFTRLYGALSDEFTGASNG</sequence>
<dbReference type="Pfam" id="PF02782">
    <property type="entry name" value="FGGY_C"/>
    <property type="match status" value="1"/>
</dbReference>
<evidence type="ECO:0000313" key="13">
    <source>
        <dbReference type="EMBL" id="KDA01001.1"/>
    </source>
</evidence>
<evidence type="ECO:0000256" key="7">
    <source>
        <dbReference type="ARBA" id="ARBA00023277"/>
    </source>
</evidence>
<evidence type="ECO:0000256" key="8">
    <source>
        <dbReference type="HAMAP-Rule" id="MF_02220"/>
    </source>
</evidence>
<dbReference type="eggNOG" id="COG1070">
    <property type="taxonomic scope" value="Bacteria"/>
</dbReference>
<dbReference type="CDD" id="cd07808">
    <property type="entry name" value="ASKHA_NBD_FGGY_EcXK-like"/>
    <property type="match status" value="1"/>
</dbReference>
<keyword evidence="5 8" id="KW-0418">Kinase</keyword>
<dbReference type="PANTHER" id="PTHR43095">
    <property type="entry name" value="SUGAR KINASE"/>
    <property type="match status" value="1"/>
</dbReference>
<dbReference type="InterPro" id="IPR018484">
    <property type="entry name" value="FGGY_N"/>
</dbReference>
<keyword evidence="6 8" id="KW-0067">ATP-binding</keyword>
<evidence type="ECO:0000256" key="4">
    <source>
        <dbReference type="ARBA" id="ARBA00022741"/>
    </source>
</evidence>
<feature type="domain" description="Carbohydrate kinase FGGY N-terminal" evidence="11">
    <location>
        <begin position="1"/>
        <end position="239"/>
    </location>
</feature>
<evidence type="ECO:0000259" key="11">
    <source>
        <dbReference type="Pfam" id="PF00370"/>
    </source>
</evidence>
<comment type="catalytic activity">
    <reaction evidence="8 10">
        <text>D-xylulose + ATP = D-xylulose 5-phosphate + ADP + H(+)</text>
        <dbReference type="Rhea" id="RHEA:10964"/>
        <dbReference type="ChEBI" id="CHEBI:15378"/>
        <dbReference type="ChEBI" id="CHEBI:17140"/>
        <dbReference type="ChEBI" id="CHEBI:30616"/>
        <dbReference type="ChEBI" id="CHEBI:57737"/>
        <dbReference type="ChEBI" id="CHEBI:456216"/>
        <dbReference type="EC" id="2.7.1.17"/>
    </reaction>
</comment>
<dbReference type="PROSITE" id="PS00445">
    <property type="entry name" value="FGGY_KINASES_2"/>
    <property type="match status" value="1"/>
</dbReference>
<keyword evidence="3 8" id="KW-0808">Transferase</keyword>
<dbReference type="AlphaFoldDB" id="A0A059G2H3"/>
<evidence type="ECO:0000259" key="12">
    <source>
        <dbReference type="Pfam" id="PF02782"/>
    </source>
</evidence>
<dbReference type="EMBL" id="ARYL01000039">
    <property type="protein sequence ID" value="KDA01001.1"/>
    <property type="molecule type" value="Genomic_DNA"/>
</dbReference>
<dbReference type="InterPro" id="IPR018483">
    <property type="entry name" value="Carb_kinase_FGGY_CS"/>
</dbReference>
<dbReference type="OrthoDB" id="9805576at2"/>
<feature type="active site" description="Proton acceptor" evidence="8">
    <location>
        <position position="232"/>
    </location>
</feature>
<dbReference type="PATRIC" id="fig|1280953.3.peg.3534"/>
<dbReference type="GO" id="GO:0005998">
    <property type="term" value="P:xylulose catabolic process"/>
    <property type="evidence" value="ECO:0007669"/>
    <property type="project" value="UniProtKB-UniRule"/>
</dbReference>
<dbReference type="InterPro" id="IPR006000">
    <property type="entry name" value="Xylulokinase"/>
</dbReference>
<dbReference type="SUPFAM" id="SSF53067">
    <property type="entry name" value="Actin-like ATPase domain"/>
    <property type="match status" value="2"/>
</dbReference>
<dbReference type="InterPro" id="IPR043129">
    <property type="entry name" value="ATPase_NBD"/>
</dbReference>
<keyword evidence="14" id="KW-1185">Reference proteome</keyword>
<organism evidence="13 14">
    <name type="scientific">Hyphomonas oceanitis SCH89</name>
    <dbReference type="NCBI Taxonomy" id="1280953"/>
    <lineage>
        <taxon>Bacteria</taxon>
        <taxon>Pseudomonadati</taxon>
        <taxon>Pseudomonadota</taxon>
        <taxon>Alphaproteobacteria</taxon>
        <taxon>Hyphomonadales</taxon>
        <taxon>Hyphomonadaceae</taxon>
        <taxon>Hyphomonas</taxon>
    </lineage>
</organism>
<dbReference type="NCBIfam" id="TIGR01312">
    <property type="entry name" value="XylB"/>
    <property type="match status" value="1"/>
</dbReference>
<gene>
    <name evidence="8 10" type="primary">xylB</name>
    <name evidence="13" type="ORF">HOC_17656</name>
</gene>
<comment type="similarity">
    <text evidence="1 8 9">Belongs to the FGGY kinase family.</text>
</comment>
<evidence type="ECO:0000256" key="2">
    <source>
        <dbReference type="ARBA" id="ARBA00022629"/>
    </source>
</evidence>
<dbReference type="GO" id="GO:0042732">
    <property type="term" value="P:D-xylose metabolic process"/>
    <property type="evidence" value="ECO:0007669"/>
    <property type="project" value="UniProtKB-KW"/>
</dbReference>
<feature type="domain" description="Carbohydrate kinase FGGY C-terminal" evidence="12">
    <location>
        <begin position="249"/>
        <end position="433"/>
    </location>
</feature>
<dbReference type="InterPro" id="IPR000577">
    <property type="entry name" value="Carb_kinase_FGGY"/>
</dbReference>
<dbReference type="STRING" id="1280953.HOC_17656"/>
<dbReference type="PANTHER" id="PTHR43095:SF6">
    <property type="entry name" value="XYLULOSE KINASE"/>
    <property type="match status" value="1"/>
</dbReference>
<dbReference type="PIRSF" id="PIRSF000538">
    <property type="entry name" value="GlpK"/>
    <property type="match status" value="1"/>
</dbReference>
<name>A0A059G2H3_9PROT</name>
<feature type="binding site" evidence="8">
    <location>
        <begin position="76"/>
        <end position="77"/>
    </location>
    <ligand>
        <name>substrate</name>
    </ligand>
</feature>
<dbReference type="GO" id="GO:0004856">
    <property type="term" value="F:D-xylulokinase activity"/>
    <property type="evidence" value="ECO:0007669"/>
    <property type="project" value="UniProtKB-UniRule"/>
</dbReference>
<dbReference type="PROSITE" id="PS00933">
    <property type="entry name" value="FGGY_KINASES_1"/>
    <property type="match status" value="1"/>
</dbReference>
<protein>
    <recommendedName>
        <fullName evidence="8 10">Xylulose kinase</fullName>
        <shortName evidence="8 10">Xylulokinase</shortName>
        <ecNumber evidence="8 10">2.7.1.17</ecNumber>
    </recommendedName>
</protein>
<evidence type="ECO:0000256" key="9">
    <source>
        <dbReference type="RuleBase" id="RU003733"/>
    </source>
</evidence>
<dbReference type="RefSeq" id="WP_035541035.1">
    <property type="nucleotide sequence ID" value="NZ_ARYL01000039.1"/>
</dbReference>
<evidence type="ECO:0000256" key="1">
    <source>
        <dbReference type="ARBA" id="ARBA00009156"/>
    </source>
</evidence>
<evidence type="ECO:0000313" key="14">
    <source>
        <dbReference type="Proteomes" id="UP000024942"/>
    </source>
</evidence>
<keyword evidence="7 8" id="KW-0119">Carbohydrate metabolism</keyword>
<dbReference type="GO" id="GO:0005524">
    <property type="term" value="F:ATP binding"/>
    <property type="evidence" value="ECO:0007669"/>
    <property type="project" value="UniProtKB-UniRule"/>
</dbReference>
<evidence type="ECO:0000256" key="5">
    <source>
        <dbReference type="ARBA" id="ARBA00022777"/>
    </source>
</evidence>
<evidence type="ECO:0000256" key="6">
    <source>
        <dbReference type="ARBA" id="ARBA00022840"/>
    </source>
</evidence>
<comment type="function">
    <text evidence="8">Catalyzes the phosphorylation of D-xylulose to D-xylulose 5-phosphate.</text>
</comment>
<dbReference type="InterPro" id="IPR018485">
    <property type="entry name" value="FGGY_C"/>
</dbReference>
<dbReference type="InterPro" id="IPR050406">
    <property type="entry name" value="FGGY_Carb_Kinase"/>
</dbReference>
<evidence type="ECO:0000256" key="10">
    <source>
        <dbReference type="RuleBase" id="RU364073"/>
    </source>
</evidence>
<dbReference type="EC" id="2.7.1.17" evidence="8 10"/>
<keyword evidence="4 8" id="KW-0547">Nucleotide-binding</keyword>
<proteinExistence type="inferred from homology"/>
<keyword evidence="2 8" id="KW-0859">Xylose metabolism</keyword>